<proteinExistence type="inferred from homology"/>
<evidence type="ECO:0000256" key="1">
    <source>
        <dbReference type="ARBA" id="ARBA00004418"/>
    </source>
</evidence>
<dbReference type="PANTHER" id="PTHR30024">
    <property type="entry name" value="ALIPHATIC SULFONATES-BINDING PROTEIN-RELATED"/>
    <property type="match status" value="1"/>
</dbReference>
<dbReference type="KEGG" id="sod:Sant_P0041"/>
<dbReference type="Gene3D" id="3.40.190.10">
    <property type="entry name" value="Periplasmic binding protein-like II"/>
    <property type="match status" value="2"/>
</dbReference>
<keyword evidence="3 4" id="KW-0732">Signal</keyword>
<dbReference type="SUPFAM" id="SSF53850">
    <property type="entry name" value="Periplasmic binding protein-like II"/>
    <property type="match status" value="1"/>
</dbReference>
<feature type="domain" description="SsuA/THI5-like" evidence="5">
    <location>
        <begin position="42"/>
        <end position="258"/>
    </location>
</feature>
<gene>
    <name evidence="6" type="ORF">Sant_P0041</name>
</gene>
<evidence type="ECO:0000256" key="4">
    <source>
        <dbReference type="SAM" id="SignalP"/>
    </source>
</evidence>
<evidence type="ECO:0000256" key="2">
    <source>
        <dbReference type="ARBA" id="ARBA00010742"/>
    </source>
</evidence>
<feature type="signal peptide" evidence="4">
    <location>
        <begin position="1"/>
        <end position="27"/>
    </location>
</feature>
<dbReference type="Proteomes" id="UP000019028">
    <property type="component" value="Plasmid pHS1"/>
</dbReference>
<accession>W0I3T8</accession>
<dbReference type="HOGENOM" id="CLU_028871_5_1_6"/>
<dbReference type="RefSeq" id="WP_025424215.1">
    <property type="nucleotide sequence ID" value="NZ_CP006570.1"/>
</dbReference>
<feature type="chain" id="PRO_5004790326" evidence="4">
    <location>
        <begin position="28"/>
        <end position="317"/>
    </location>
</feature>
<reference evidence="6 7" key="1">
    <citation type="journal article" date="2014" name="Genome Biol. Evol.">
        <title>Genome degeneration and adaptation in a nascent stage of symbiosis.</title>
        <authorList>
            <person name="Oakeson K.F."/>
            <person name="Gil R."/>
            <person name="Clayton A.L."/>
            <person name="Dunn D.M."/>
            <person name="von Niederhausern A.C."/>
            <person name="Hamil C."/>
            <person name="Aoyagi A."/>
            <person name="Duval B."/>
            <person name="Baca A."/>
            <person name="Silva F.J."/>
            <person name="Vallier A."/>
            <person name="Jackson D.G."/>
            <person name="Latorre A."/>
            <person name="Weiss R.B."/>
            <person name="Heddi A."/>
            <person name="Moya A."/>
            <person name="Dale C."/>
        </authorList>
    </citation>
    <scope>NUCLEOTIDE SEQUENCE [LARGE SCALE GENOMIC DNA]</scope>
    <source>
        <strain evidence="6 7">HS1</strain>
        <plasmid evidence="7">Plasmid pHS1</plasmid>
    </source>
</reference>
<dbReference type="OrthoDB" id="9180959at2"/>
<dbReference type="GO" id="GO:0042597">
    <property type="term" value="C:periplasmic space"/>
    <property type="evidence" value="ECO:0007669"/>
    <property type="project" value="UniProtKB-SubCell"/>
</dbReference>
<dbReference type="AlphaFoldDB" id="W0I3T8"/>
<sequence>MALLHFSRVIKVSLLLSAFGLASGARAEQTKVNVAIIPTLEAAPLVIAKEKGLFAHNGLDVTIQIGTSGATILPGVLSGQYDIGYANVVSDLQAIDRKLPILLIHATYSHPTDAASDPYKIYVAPDSKFTDPRQLATANIGTPYINNISEWTTKKALENLQVTDFSRLRWTKVSGEDAYSSVKSGTIDAVWLAQPAGAAAVKAGLKPLLAVNAGSMPGAVGGYFITSQRYALANPEVIRRFNQVISQANDYVTQHQNEGRDAVITHFHFDRDLVYAAPLNNFTNDPGIDNLRIIANDLARYGLIKKAPDVNSVFWRN</sequence>
<keyword evidence="6" id="KW-0614">Plasmid</keyword>
<dbReference type="Pfam" id="PF09084">
    <property type="entry name" value="NMT1"/>
    <property type="match status" value="1"/>
</dbReference>
<dbReference type="PATRIC" id="fig|1239307.3.peg.4563"/>
<geneLocation type="plasmid" evidence="6 7">
    <name>pHS1</name>
</geneLocation>
<evidence type="ECO:0000259" key="5">
    <source>
        <dbReference type="Pfam" id="PF09084"/>
    </source>
</evidence>
<keyword evidence="7" id="KW-1185">Reference proteome</keyword>
<name>W0I3T8_9GAMM</name>
<dbReference type="PANTHER" id="PTHR30024:SF47">
    <property type="entry name" value="TAURINE-BINDING PERIPLASMIC PROTEIN"/>
    <property type="match status" value="1"/>
</dbReference>
<dbReference type="EMBL" id="CP006570">
    <property type="protein sequence ID" value="AHF79088.1"/>
    <property type="molecule type" value="Genomic_DNA"/>
</dbReference>
<evidence type="ECO:0000313" key="6">
    <source>
        <dbReference type="EMBL" id="AHF79088.1"/>
    </source>
</evidence>
<evidence type="ECO:0000256" key="3">
    <source>
        <dbReference type="ARBA" id="ARBA00022729"/>
    </source>
</evidence>
<comment type="subcellular location">
    <subcellularLocation>
        <location evidence="1">Periplasm</location>
    </subcellularLocation>
</comment>
<organism evidence="6 7">
    <name type="scientific">Sodalis praecaptivus</name>
    <dbReference type="NCBI Taxonomy" id="1239307"/>
    <lineage>
        <taxon>Bacteria</taxon>
        <taxon>Pseudomonadati</taxon>
        <taxon>Pseudomonadota</taxon>
        <taxon>Gammaproteobacteria</taxon>
        <taxon>Enterobacterales</taxon>
        <taxon>Bruguierivoracaceae</taxon>
        <taxon>Sodalis</taxon>
    </lineage>
</organism>
<dbReference type="InterPro" id="IPR015168">
    <property type="entry name" value="SsuA/THI5"/>
</dbReference>
<evidence type="ECO:0000313" key="7">
    <source>
        <dbReference type="Proteomes" id="UP000019028"/>
    </source>
</evidence>
<protein>
    <submittedName>
        <fullName evidence="6">ABC-type nitrate/sulfonate/bicarbonate transportsystems periplasmic components-like protein</fullName>
    </submittedName>
</protein>
<comment type="similarity">
    <text evidence="2">Belongs to the bacterial solute-binding protein SsuA/TauA family.</text>
</comment>